<evidence type="ECO:0000256" key="1">
    <source>
        <dbReference type="SAM" id="SignalP"/>
    </source>
</evidence>
<keyword evidence="3" id="KW-1185">Reference proteome</keyword>
<accession>A0A1E5GFQ7</accession>
<gene>
    <name evidence="2" type="ORF">BCR21_08995</name>
</gene>
<keyword evidence="1" id="KW-0732">Signal</keyword>
<feature type="chain" id="PRO_5009177394" evidence="1">
    <location>
        <begin position="35"/>
        <end position="144"/>
    </location>
</feature>
<name>A0A1E5GFQ7_9ENTE</name>
<dbReference type="Proteomes" id="UP000094068">
    <property type="component" value="Unassembled WGS sequence"/>
</dbReference>
<comment type="caution">
    <text evidence="2">The sequence shown here is derived from an EMBL/GenBank/DDBJ whole genome shotgun (WGS) entry which is preliminary data.</text>
</comment>
<protein>
    <submittedName>
        <fullName evidence="2">Uncharacterized protein</fullName>
    </submittedName>
</protein>
<organism evidence="2 3">
    <name type="scientific">Enterococcus ureasiticus</name>
    <dbReference type="NCBI Taxonomy" id="903984"/>
    <lineage>
        <taxon>Bacteria</taxon>
        <taxon>Bacillati</taxon>
        <taxon>Bacillota</taxon>
        <taxon>Bacilli</taxon>
        <taxon>Lactobacillales</taxon>
        <taxon>Enterococcaceae</taxon>
        <taxon>Enterococcus</taxon>
    </lineage>
</organism>
<reference evidence="3" key="1">
    <citation type="submission" date="2016-09" db="EMBL/GenBank/DDBJ databases">
        <authorList>
            <person name="Gulvik C.A."/>
        </authorList>
    </citation>
    <scope>NUCLEOTIDE SEQUENCE [LARGE SCALE GENOMIC DNA]</scope>
    <source>
        <strain evidence="3">DSM 23328</strain>
    </source>
</reference>
<sequence length="144" mass="15969">MKTKRTILKKSVACLMIIATLISSFLGTGTIAKASDLVLDEVTGYSYTGVSPHLSYAITHDPFYIMKVDGKKVFCVESGILADTGGGYIPEAYVNAKKDILSKITYYGFTMTSQSNYNYTVIQIMIWEELGDQYISSTIPNYEQ</sequence>
<proteinExistence type="predicted"/>
<feature type="signal peptide" evidence="1">
    <location>
        <begin position="1"/>
        <end position="34"/>
    </location>
</feature>
<dbReference type="EMBL" id="MIJZ01000013">
    <property type="protein sequence ID" value="OEG11425.1"/>
    <property type="molecule type" value="Genomic_DNA"/>
</dbReference>
<dbReference type="AlphaFoldDB" id="A0A1E5GFQ7"/>
<evidence type="ECO:0000313" key="2">
    <source>
        <dbReference type="EMBL" id="OEG11425.1"/>
    </source>
</evidence>
<evidence type="ECO:0000313" key="3">
    <source>
        <dbReference type="Proteomes" id="UP000094068"/>
    </source>
</evidence>